<dbReference type="InterPro" id="IPR036259">
    <property type="entry name" value="MFS_trans_sf"/>
</dbReference>
<feature type="region of interest" description="Disordered" evidence="5">
    <location>
        <begin position="1"/>
        <end position="48"/>
    </location>
</feature>
<evidence type="ECO:0000256" key="1">
    <source>
        <dbReference type="ARBA" id="ARBA00004141"/>
    </source>
</evidence>
<dbReference type="Proteomes" id="UP000799424">
    <property type="component" value="Unassembled WGS sequence"/>
</dbReference>
<protein>
    <submittedName>
        <fullName evidence="8">MFS general substrate transporter</fullName>
    </submittedName>
</protein>
<keyword evidence="9" id="KW-1185">Reference proteome</keyword>
<feature type="transmembrane region" description="Helical" evidence="6">
    <location>
        <begin position="298"/>
        <end position="319"/>
    </location>
</feature>
<dbReference type="PROSITE" id="PS50850">
    <property type="entry name" value="MFS"/>
    <property type="match status" value="1"/>
</dbReference>
<feature type="transmembrane region" description="Helical" evidence="6">
    <location>
        <begin position="167"/>
        <end position="188"/>
    </location>
</feature>
<accession>A0A6A6ZDP2</accession>
<feature type="transmembrane region" description="Helical" evidence="6">
    <location>
        <begin position="230"/>
        <end position="251"/>
    </location>
</feature>
<proteinExistence type="predicted"/>
<reference evidence="8" key="1">
    <citation type="journal article" date="2020" name="Stud. Mycol.">
        <title>101 Dothideomycetes genomes: a test case for predicting lifestyles and emergence of pathogens.</title>
        <authorList>
            <person name="Haridas S."/>
            <person name="Albert R."/>
            <person name="Binder M."/>
            <person name="Bloem J."/>
            <person name="Labutti K."/>
            <person name="Salamov A."/>
            <person name="Andreopoulos B."/>
            <person name="Baker S."/>
            <person name="Barry K."/>
            <person name="Bills G."/>
            <person name="Bluhm B."/>
            <person name="Cannon C."/>
            <person name="Castanera R."/>
            <person name="Culley D."/>
            <person name="Daum C."/>
            <person name="Ezra D."/>
            <person name="Gonzalez J."/>
            <person name="Henrissat B."/>
            <person name="Kuo A."/>
            <person name="Liang C."/>
            <person name="Lipzen A."/>
            <person name="Lutzoni F."/>
            <person name="Magnuson J."/>
            <person name="Mondo S."/>
            <person name="Nolan M."/>
            <person name="Ohm R."/>
            <person name="Pangilinan J."/>
            <person name="Park H.-J."/>
            <person name="Ramirez L."/>
            <person name="Alfaro M."/>
            <person name="Sun H."/>
            <person name="Tritt A."/>
            <person name="Yoshinaga Y."/>
            <person name="Zwiers L.-H."/>
            <person name="Turgeon B."/>
            <person name="Goodwin S."/>
            <person name="Spatafora J."/>
            <person name="Crous P."/>
            <person name="Grigoriev I."/>
        </authorList>
    </citation>
    <scope>NUCLEOTIDE SEQUENCE</scope>
    <source>
        <strain evidence="8">CBS 113818</strain>
    </source>
</reference>
<dbReference type="GO" id="GO:0015174">
    <property type="term" value="F:basic amino acid transmembrane transporter activity"/>
    <property type="evidence" value="ECO:0007669"/>
    <property type="project" value="TreeGrafter"/>
</dbReference>
<dbReference type="OrthoDB" id="6770063at2759"/>
<sequence>MAATKATQTAERTPLLNRPTSASSESSLSISSSDISTGSINSQPRSAHPKTLLDEEATLDTYSSTTASATSVSVGRIVCVLLIGSFISNADGSLLFATHPIIASEFNALHDSSWLMTSFALAQAVTQPLYGKLSDIYGRKSMLILAYTLFAVGLILVGMGRSMSALIVGRIVSGAGSSGMTTLVSILITDLVPLRDVATWRAYVNVVATTGRSIGGPLGGWLADTMGWRYSFLVQVPPAGIAMVLIGITLPSRTHNQLDGGHQGSKLARIDFIGAIFMTMSILGLLFPLEIGGDRVAWFSWTIITLLVSALVFGALFLATEGWVAKEPIIPLSLFRKRDVVVSSFVMLFQSAAQVGLMFAIPLYFQVTSSASNTVAGAHLVPAVVGNAIGGMLSGFIISRTGRYKLLIVAATLIASGGYLLLIVRWHGNTNWLESFYIFPGGFGMGIVQSALFISVQAAIDPSFAAIAASTLYLTSSVGFLAGMAGVSAVLQGTLRQGLDQRLDDLGFVGKEKWKIIEHAVSNVHYADRAKPLVGKAVVGAYIDALTWTHVLSISCSLTAFVGSLFLQQHKL</sequence>
<feature type="transmembrane region" description="Helical" evidence="6">
    <location>
        <begin position="142"/>
        <end position="160"/>
    </location>
</feature>
<keyword evidence="4 6" id="KW-0472">Membrane</keyword>
<evidence type="ECO:0000313" key="8">
    <source>
        <dbReference type="EMBL" id="KAF2819140.1"/>
    </source>
</evidence>
<organism evidence="8 9">
    <name type="scientific">Ophiobolus disseminans</name>
    <dbReference type="NCBI Taxonomy" id="1469910"/>
    <lineage>
        <taxon>Eukaryota</taxon>
        <taxon>Fungi</taxon>
        <taxon>Dikarya</taxon>
        <taxon>Ascomycota</taxon>
        <taxon>Pezizomycotina</taxon>
        <taxon>Dothideomycetes</taxon>
        <taxon>Pleosporomycetidae</taxon>
        <taxon>Pleosporales</taxon>
        <taxon>Pleosporineae</taxon>
        <taxon>Phaeosphaeriaceae</taxon>
        <taxon>Ophiobolus</taxon>
    </lineage>
</organism>
<evidence type="ECO:0000256" key="3">
    <source>
        <dbReference type="ARBA" id="ARBA00022989"/>
    </source>
</evidence>
<feature type="transmembrane region" description="Helical" evidence="6">
    <location>
        <begin position="272"/>
        <end position="292"/>
    </location>
</feature>
<keyword evidence="2 6" id="KW-0812">Transmembrane</keyword>
<evidence type="ECO:0000256" key="2">
    <source>
        <dbReference type="ARBA" id="ARBA00022692"/>
    </source>
</evidence>
<evidence type="ECO:0000259" key="7">
    <source>
        <dbReference type="PROSITE" id="PS50850"/>
    </source>
</evidence>
<feature type="transmembrane region" description="Helical" evidence="6">
    <location>
        <begin position="472"/>
        <end position="491"/>
    </location>
</feature>
<keyword evidence="3 6" id="KW-1133">Transmembrane helix</keyword>
<comment type="subcellular location">
    <subcellularLocation>
        <location evidence="1">Membrane</location>
        <topology evidence="1">Multi-pass membrane protein</topology>
    </subcellularLocation>
</comment>
<dbReference type="InterPro" id="IPR020846">
    <property type="entry name" value="MFS_dom"/>
</dbReference>
<dbReference type="PANTHER" id="PTHR23501:SF33">
    <property type="entry name" value="MAJOR FACILITATOR SUPERFAMILY (MFS) PROFILE DOMAIN-CONTAINING PROTEIN"/>
    <property type="match status" value="1"/>
</dbReference>
<dbReference type="GO" id="GO:0000329">
    <property type="term" value="C:fungal-type vacuole membrane"/>
    <property type="evidence" value="ECO:0007669"/>
    <property type="project" value="TreeGrafter"/>
</dbReference>
<feature type="domain" description="Major facilitator superfamily (MFS) profile" evidence="7">
    <location>
        <begin position="77"/>
        <end position="572"/>
    </location>
</feature>
<name>A0A6A6ZDP2_9PLEO</name>
<dbReference type="EMBL" id="MU006246">
    <property type="protein sequence ID" value="KAF2819140.1"/>
    <property type="molecule type" value="Genomic_DNA"/>
</dbReference>
<feature type="transmembrane region" description="Helical" evidence="6">
    <location>
        <begin position="377"/>
        <end position="399"/>
    </location>
</feature>
<evidence type="ECO:0000256" key="4">
    <source>
        <dbReference type="ARBA" id="ARBA00023136"/>
    </source>
</evidence>
<dbReference type="SUPFAM" id="SSF103473">
    <property type="entry name" value="MFS general substrate transporter"/>
    <property type="match status" value="1"/>
</dbReference>
<evidence type="ECO:0000256" key="5">
    <source>
        <dbReference type="SAM" id="MobiDB-lite"/>
    </source>
</evidence>
<evidence type="ECO:0000256" key="6">
    <source>
        <dbReference type="SAM" id="Phobius"/>
    </source>
</evidence>
<dbReference type="AlphaFoldDB" id="A0A6A6ZDP2"/>
<feature type="transmembrane region" description="Helical" evidence="6">
    <location>
        <begin position="406"/>
        <end position="424"/>
    </location>
</feature>
<feature type="transmembrane region" description="Helical" evidence="6">
    <location>
        <begin position="436"/>
        <end position="460"/>
    </location>
</feature>
<dbReference type="Gene3D" id="1.20.1250.20">
    <property type="entry name" value="MFS general substrate transporter like domains"/>
    <property type="match status" value="1"/>
</dbReference>
<feature type="compositionally biased region" description="Low complexity" evidence="5">
    <location>
        <begin position="21"/>
        <end position="42"/>
    </location>
</feature>
<dbReference type="InterPro" id="IPR011701">
    <property type="entry name" value="MFS"/>
</dbReference>
<feature type="compositionally biased region" description="Polar residues" evidence="5">
    <location>
        <begin position="1"/>
        <end position="11"/>
    </location>
</feature>
<feature type="transmembrane region" description="Helical" evidence="6">
    <location>
        <begin position="545"/>
        <end position="567"/>
    </location>
</feature>
<evidence type="ECO:0000313" key="9">
    <source>
        <dbReference type="Proteomes" id="UP000799424"/>
    </source>
</evidence>
<feature type="transmembrane region" description="Helical" evidence="6">
    <location>
        <begin position="340"/>
        <end position="365"/>
    </location>
</feature>
<dbReference type="Pfam" id="PF07690">
    <property type="entry name" value="MFS_1"/>
    <property type="match status" value="1"/>
</dbReference>
<dbReference type="PANTHER" id="PTHR23501">
    <property type="entry name" value="MAJOR FACILITATOR SUPERFAMILY"/>
    <property type="match status" value="1"/>
</dbReference>
<gene>
    <name evidence="8" type="ORF">CC86DRAFT_307645</name>
</gene>